<proteinExistence type="predicted"/>
<dbReference type="Proteomes" id="UP000092616">
    <property type="component" value="Unassembled WGS sequence"/>
</dbReference>
<sequence length="255" mass="28625">MLPTLPADHTDTSNIQMRHTEQVNVEPKPLDLLTLIDETASNWQIHRCQLIEVSISQTRPMQLIYHYEALPDATKAQYPLQGQLLKRFDEVISREDFAAGLGIAVQDVPQAWQLKFTGKLVLYHTQPDVALRLHWTNTLKDFVPIYQADLATAVAQSFAHWQWIGMVEMVNRDRAWQLVGATTYDAAEHHAADGRQGVWQLAVDTQFSVLPPVLADAVKQSLQADDVSAHWVAAMQDAAQSYADNFIATQQIAAC</sequence>
<accession>A0A1B8QBK1</accession>
<dbReference type="EMBL" id="LZNA01000056">
    <property type="protein sequence ID" value="OBX77089.1"/>
    <property type="molecule type" value="Genomic_DNA"/>
</dbReference>
<protein>
    <submittedName>
        <fullName evidence="1">Uncharacterized protein</fullName>
    </submittedName>
</protein>
<organism evidence="1 2">
    <name type="scientific">Faucicola atlantae</name>
    <dbReference type="NCBI Taxonomy" id="34059"/>
    <lineage>
        <taxon>Bacteria</taxon>
        <taxon>Pseudomonadati</taxon>
        <taxon>Pseudomonadota</taxon>
        <taxon>Gammaproteobacteria</taxon>
        <taxon>Moraxellales</taxon>
        <taxon>Moraxellaceae</taxon>
        <taxon>Faucicola</taxon>
    </lineage>
</organism>
<name>A0A1B8QBK1_9GAMM</name>
<comment type="caution">
    <text evidence="1">The sequence shown here is derived from an EMBL/GenBank/DDBJ whole genome shotgun (WGS) entry which is preliminary data.</text>
</comment>
<keyword evidence="2" id="KW-1185">Reference proteome</keyword>
<reference evidence="1 2" key="1">
    <citation type="submission" date="2016-06" db="EMBL/GenBank/DDBJ databases">
        <title>Draft genome of Moraxella atlantae CCUG 59586.</title>
        <authorList>
            <person name="Salva-Serra F."/>
            <person name="Engstrom-Jakobsson H."/>
            <person name="Thorell K."/>
            <person name="Gonzales-Siles L."/>
            <person name="Karlsson R."/>
            <person name="Boulund F."/>
            <person name="Engstrand L."/>
            <person name="Kristiansson E."/>
            <person name="Moore E."/>
        </authorList>
    </citation>
    <scope>NUCLEOTIDE SEQUENCE [LARGE SCALE GENOMIC DNA]</scope>
    <source>
        <strain evidence="1 2">CCUG 59586</strain>
    </source>
</reference>
<dbReference type="AlphaFoldDB" id="A0A1B8QBK1"/>
<evidence type="ECO:0000313" key="2">
    <source>
        <dbReference type="Proteomes" id="UP000092616"/>
    </source>
</evidence>
<gene>
    <name evidence="1" type="ORF">A9306_01200</name>
</gene>
<evidence type="ECO:0000313" key="1">
    <source>
        <dbReference type="EMBL" id="OBX77089.1"/>
    </source>
</evidence>